<reference evidence="1" key="1">
    <citation type="submission" date="2023-03" db="EMBL/GenBank/DDBJ databases">
        <title>Massive genome expansion in bonnet fungi (Mycena s.s.) driven by repeated elements and novel gene families across ecological guilds.</title>
        <authorList>
            <consortium name="Lawrence Berkeley National Laboratory"/>
            <person name="Harder C.B."/>
            <person name="Miyauchi S."/>
            <person name="Viragh M."/>
            <person name="Kuo A."/>
            <person name="Thoen E."/>
            <person name="Andreopoulos B."/>
            <person name="Lu D."/>
            <person name="Skrede I."/>
            <person name="Drula E."/>
            <person name="Henrissat B."/>
            <person name="Morin E."/>
            <person name="Kohler A."/>
            <person name="Barry K."/>
            <person name="LaButti K."/>
            <person name="Morin E."/>
            <person name="Salamov A."/>
            <person name="Lipzen A."/>
            <person name="Mereny Z."/>
            <person name="Hegedus B."/>
            <person name="Baldrian P."/>
            <person name="Stursova M."/>
            <person name="Weitz H."/>
            <person name="Taylor A."/>
            <person name="Grigoriev I.V."/>
            <person name="Nagy L.G."/>
            <person name="Martin F."/>
            <person name="Kauserud H."/>
        </authorList>
    </citation>
    <scope>NUCLEOTIDE SEQUENCE</scope>
    <source>
        <strain evidence="1">CBHHK067</strain>
    </source>
</reference>
<comment type="caution">
    <text evidence="1">The sequence shown here is derived from an EMBL/GenBank/DDBJ whole genome shotgun (WGS) entry which is preliminary data.</text>
</comment>
<proteinExistence type="predicted"/>
<dbReference type="Proteomes" id="UP001221757">
    <property type="component" value="Unassembled WGS sequence"/>
</dbReference>
<gene>
    <name evidence="1" type="ORF">B0H17DRAFT_99807</name>
</gene>
<evidence type="ECO:0000313" key="2">
    <source>
        <dbReference type="Proteomes" id="UP001221757"/>
    </source>
</evidence>
<name>A0AAD7GCV1_MYCRO</name>
<evidence type="ECO:0000313" key="1">
    <source>
        <dbReference type="EMBL" id="KAJ7679591.1"/>
    </source>
</evidence>
<protein>
    <submittedName>
        <fullName evidence="1">Uncharacterized protein</fullName>
    </submittedName>
</protein>
<organism evidence="1 2">
    <name type="scientific">Mycena rosella</name>
    <name type="common">Pink bonnet</name>
    <name type="synonym">Agaricus rosellus</name>
    <dbReference type="NCBI Taxonomy" id="1033263"/>
    <lineage>
        <taxon>Eukaryota</taxon>
        <taxon>Fungi</taxon>
        <taxon>Dikarya</taxon>
        <taxon>Basidiomycota</taxon>
        <taxon>Agaricomycotina</taxon>
        <taxon>Agaricomycetes</taxon>
        <taxon>Agaricomycetidae</taxon>
        <taxon>Agaricales</taxon>
        <taxon>Marasmiineae</taxon>
        <taxon>Mycenaceae</taxon>
        <taxon>Mycena</taxon>
    </lineage>
</organism>
<accession>A0AAD7GCV1</accession>
<dbReference type="EMBL" id="JARKIE010000130">
    <property type="protein sequence ID" value="KAJ7679591.1"/>
    <property type="molecule type" value="Genomic_DNA"/>
</dbReference>
<dbReference type="AlphaFoldDB" id="A0AAD7GCV1"/>
<keyword evidence="2" id="KW-1185">Reference proteome</keyword>
<sequence length="207" mass="22543">MRTMKDACLCWPSGLRCVPAYRPLGISGPDFQPAAIASLHRIRMYLSVCSPSGRVAHPPLQSPDERCWHCVDPRPHGLHLMYATQRVRRTFHAGLFARVERLRTSCSCSGIAGSGVSRGRRGHDLARTCASPPQAIAEGTRNDLPLSAGSRGASGGISCQATRASLCADQSDIIMAELLHTRYVRCGFFRGCLVLSVTRRKSKLPLT</sequence>